<name>A0AAV5TFK9_9BILA</name>
<proteinExistence type="predicted"/>
<protein>
    <recommendedName>
        <fullName evidence="3">Glucuronosyltransferase</fullName>
    </recommendedName>
</protein>
<organism evidence="1 2">
    <name type="scientific">Pristionchus entomophagus</name>
    <dbReference type="NCBI Taxonomy" id="358040"/>
    <lineage>
        <taxon>Eukaryota</taxon>
        <taxon>Metazoa</taxon>
        <taxon>Ecdysozoa</taxon>
        <taxon>Nematoda</taxon>
        <taxon>Chromadorea</taxon>
        <taxon>Rhabditida</taxon>
        <taxon>Rhabditina</taxon>
        <taxon>Diplogasteromorpha</taxon>
        <taxon>Diplogasteroidea</taxon>
        <taxon>Neodiplogasteridae</taxon>
        <taxon>Pristionchus</taxon>
    </lineage>
</organism>
<gene>
    <name evidence="1" type="ORF">PENTCL1PPCAC_15444</name>
</gene>
<evidence type="ECO:0000313" key="1">
    <source>
        <dbReference type="EMBL" id="GMS93269.1"/>
    </source>
</evidence>
<reference evidence="1" key="1">
    <citation type="submission" date="2023-10" db="EMBL/GenBank/DDBJ databases">
        <title>Genome assembly of Pristionchus species.</title>
        <authorList>
            <person name="Yoshida K."/>
            <person name="Sommer R.J."/>
        </authorList>
    </citation>
    <scope>NUCLEOTIDE SEQUENCE</scope>
    <source>
        <strain evidence="1">RS0144</strain>
    </source>
</reference>
<dbReference type="AlphaFoldDB" id="A0AAV5TFK9"/>
<dbReference type="EMBL" id="BTSX01000004">
    <property type="protein sequence ID" value="GMS93269.1"/>
    <property type="molecule type" value="Genomic_DNA"/>
</dbReference>
<evidence type="ECO:0008006" key="3">
    <source>
        <dbReference type="Google" id="ProtNLM"/>
    </source>
</evidence>
<sequence>LDKCGNGIFHHLGIQSVASTMSIATLEGMFDITGVPSFPAYVPGSNMGFGERMTFLERVVNTISLSFGKF</sequence>
<evidence type="ECO:0000313" key="2">
    <source>
        <dbReference type="Proteomes" id="UP001432027"/>
    </source>
</evidence>
<accession>A0AAV5TFK9</accession>
<dbReference type="Proteomes" id="UP001432027">
    <property type="component" value="Unassembled WGS sequence"/>
</dbReference>
<keyword evidence="2" id="KW-1185">Reference proteome</keyword>
<dbReference type="SUPFAM" id="SSF53756">
    <property type="entry name" value="UDP-Glycosyltransferase/glycogen phosphorylase"/>
    <property type="match status" value="1"/>
</dbReference>
<comment type="caution">
    <text evidence="1">The sequence shown here is derived from an EMBL/GenBank/DDBJ whole genome shotgun (WGS) entry which is preliminary data.</text>
</comment>
<feature type="non-terminal residue" evidence="1">
    <location>
        <position position="1"/>
    </location>
</feature>
<feature type="non-terminal residue" evidence="1">
    <location>
        <position position="70"/>
    </location>
</feature>